<dbReference type="Gene3D" id="2.60.120.620">
    <property type="entry name" value="q2cbj1_9rhob like domain"/>
    <property type="match status" value="1"/>
</dbReference>
<dbReference type="Proteomes" id="UP001147733">
    <property type="component" value="Unassembled WGS sequence"/>
</dbReference>
<feature type="compositionally biased region" description="Basic and acidic residues" evidence="1">
    <location>
        <begin position="288"/>
        <end position="301"/>
    </location>
</feature>
<organism evidence="2 3">
    <name type="scientific">Penicillium citrinum</name>
    <dbReference type="NCBI Taxonomy" id="5077"/>
    <lineage>
        <taxon>Eukaryota</taxon>
        <taxon>Fungi</taxon>
        <taxon>Dikarya</taxon>
        <taxon>Ascomycota</taxon>
        <taxon>Pezizomycotina</taxon>
        <taxon>Eurotiomycetes</taxon>
        <taxon>Eurotiomycetidae</taxon>
        <taxon>Eurotiales</taxon>
        <taxon>Aspergillaceae</taxon>
        <taxon>Penicillium</taxon>
    </lineage>
</organism>
<accession>A0A9W9PEJ0</accession>
<protein>
    <submittedName>
        <fullName evidence="2">Uncharacterized protein</fullName>
    </submittedName>
</protein>
<keyword evidence="3" id="KW-1185">Reference proteome</keyword>
<proteinExistence type="predicted"/>
<dbReference type="SUPFAM" id="SSF51197">
    <property type="entry name" value="Clavaminate synthase-like"/>
    <property type="match status" value="1"/>
</dbReference>
<evidence type="ECO:0000256" key="1">
    <source>
        <dbReference type="SAM" id="MobiDB-lite"/>
    </source>
</evidence>
<dbReference type="EMBL" id="JAPQKT010000001">
    <property type="protein sequence ID" value="KAJ5243092.1"/>
    <property type="molecule type" value="Genomic_DNA"/>
</dbReference>
<evidence type="ECO:0000313" key="3">
    <source>
        <dbReference type="Proteomes" id="UP001147733"/>
    </source>
</evidence>
<feature type="region of interest" description="Disordered" evidence="1">
    <location>
        <begin position="288"/>
        <end position="331"/>
    </location>
</feature>
<dbReference type="AlphaFoldDB" id="A0A9W9PEJ0"/>
<dbReference type="OrthoDB" id="4664297at2759"/>
<reference evidence="2" key="1">
    <citation type="submission" date="2022-11" db="EMBL/GenBank/DDBJ databases">
        <authorList>
            <person name="Petersen C."/>
        </authorList>
    </citation>
    <scope>NUCLEOTIDE SEQUENCE</scope>
    <source>
        <strain evidence="2">IBT 23319</strain>
    </source>
</reference>
<gene>
    <name evidence="2" type="ORF">N7469_001419</name>
</gene>
<evidence type="ECO:0000313" key="2">
    <source>
        <dbReference type="EMBL" id="KAJ5243092.1"/>
    </source>
</evidence>
<name>A0A9W9PEJ0_PENCI</name>
<comment type="caution">
    <text evidence="2">The sequence shown here is derived from an EMBL/GenBank/DDBJ whole genome shotgun (WGS) entry which is preliminary data.</text>
</comment>
<dbReference type="RefSeq" id="XP_056506096.1">
    <property type="nucleotide sequence ID" value="XM_056640339.1"/>
</dbReference>
<reference evidence="2" key="2">
    <citation type="journal article" date="2023" name="IMA Fungus">
        <title>Comparative genomic study of the Penicillium genus elucidates a diverse pangenome and 15 lateral gene transfer events.</title>
        <authorList>
            <person name="Petersen C."/>
            <person name="Sorensen T."/>
            <person name="Nielsen M.R."/>
            <person name="Sondergaard T.E."/>
            <person name="Sorensen J.L."/>
            <person name="Fitzpatrick D.A."/>
            <person name="Frisvad J.C."/>
            <person name="Nielsen K.L."/>
        </authorList>
    </citation>
    <scope>NUCLEOTIDE SEQUENCE</scope>
    <source>
        <strain evidence="2">IBT 23319</strain>
    </source>
</reference>
<sequence>MTTNANYRLSSVQISHFMRHGWVRVPQCFSREKAAEWTADVWNRLGFSPSDKSTWTTEITYMHERRSESVKTFAPKAWAAICELLGGEERVAELSSTWNDAFIVNLGTEKSAGKWYRPEELSDWHVDGDFFVHFLDSPEQALLVIPLFSDIQERSGGTMVCSDSIELMARYLYGHPEGVSPFMVPRGSKQSRQDFDDFYDDMIQKCHQFFEMTGKTGDVILLHPLMVHSVSINSLRQPRIITNPPVSLKEPFKFDRSNPDHYSLVERFTLKSLGKDRLRGWKIKGRRESVTPERMKPRVEEIEQGMQRGRSAPARPKSGRKHPKIDKCDMV</sequence>
<dbReference type="GeneID" id="81379506"/>